<comment type="catalytic activity">
    <reaction evidence="11">
        <text>hydrogencarbonate + pyruvate + ATP = oxaloacetate + ADP + phosphate + H(+)</text>
        <dbReference type="Rhea" id="RHEA:20844"/>
        <dbReference type="ChEBI" id="CHEBI:15361"/>
        <dbReference type="ChEBI" id="CHEBI:15378"/>
        <dbReference type="ChEBI" id="CHEBI:16452"/>
        <dbReference type="ChEBI" id="CHEBI:17544"/>
        <dbReference type="ChEBI" id="CHEBI:30616"/>
        <dbReference type="ChEBI" id="CHEBI:43474"/>
        <dbReference type="ChEBI" id="CHEBI:456216"/>
        <dbReference type="EC" id="6.4.1.1"/>
    </reaction>
</comment>
<evidence type="ECO:0000256" key="7">
    <source>
        <dbReference type="ARBA" id="ARBA00022741"/>
    </source>
</evidence>
<evidence type="ECO:0000256" key="13">
    <source>
        <dbReference type="PIRSR" id="PIRSR001594-2"/>
    </source>
</evidence>
<evidence type="ECO:0000256" key="11">
    <source>
        <dbReference type="PIRNR" id="PIRNR001594"/>
    </source>
</evidence>
<dbReference type="InterPro" id="IPR005479">
    <property type="entry name" value="CPAse_ATP-bd"/>
</dbReference>
<dbReference type="PROSITE" id="PS00866">
    <property type="entry name" value="CPSASE_1"/>
    <property type="match status" value="1"/>
</dbReference>
<feature type="active site" evidence="12">
    <location>
        <position position="297"/>
    </location>
</feature>
<feature type="domain" description="ATP-grasp" evidence="17">
    <location>
        <begin position="126"/>
        <end position="322"/>
    </location>
</feature>
<dbReference type="Pfam" id="PF00364">
    <property type="entry name" value="Biotin_lipoyl"/>
    <property type="match status" value="1"/>
</dbReference>
<gene>
    <name evidence="20" type="ORF">SAMN05660918_1618</name>
</gene>
<evidence type="ECO:0000256" key="10">
    <source>
        <dbReference type="ARBA" id="ARBA00023268"/>
    </source>
</evidence>
<dbReference type="PROSITE" id="PS50975">
    <property type="entry name" value="ATP_GRASP"/>
    <property type="match status" value="1"/>
</dbReference>
<dbReference type="GO" id="GO:0004736">
    <property type="term" value="F:pyruvate carboxylase activity"/>
    <property type="evidence" value="ECO:0007669"/>
    <property type="project" value="UniProtKB-EC"/>
</dbReference>
<evidence type="ECO:0000256" key="8">
    <source>
        <dbReference type="ARBA" id="ARBA00022840"/>
    </source>
</evidence>
<dbReference type="SMART" id="SM00878">
    <property type="entry name" value="Biotin_carb_C"/>
    <property type="match status" value="1"/>
</dbReference>
<dbReference type="AlphaFoldDB" id="A0A1H6TJX0"/>
<comment type="function">
    <text evidence="11">Catalyzes a 2-step reaction, involving the ATP-dependent carboxylation of the covalently attached biotin in the first step and the transfer of the carboxyl group to pyruvate in the second.</text>
</comment>
<dbReference type="FunFam" id="3.40.50.20:FF:000010">
    <property type="entry name" value="Propionyl-CoA carboxylase subunit alpha"/>
    <property type="match status" value="1"/>
</dbReference>
<dbReference type="InterPro" id="IPR000089">
    <property type="entry name" value="Biotin_lipoyl"/>
</dbReference>
<dbReference type="GO" id="GO:0005737">
    <property type="term" value="C:cytoplasm"/>
    <property type="evidence" value="ECO:0007669"/>
    <property type="project" value="TreeGrafter"/>
</dbReference>
<dbReference type="PANTHER" id="PTHR43778">
    <property type="entry name" value="PYRUVATE CARBOXYLASE"/>
    <property type="match status" value="1"/>
</dbReference>
<keyword evidence="21" id="KW-1185">Reference proteome</keyword>
<dbReference type="EMBL" id="FNYA01000003">
    <property type="protein sequence ID" value="SEI78474.1"/>
    <property type="molecule type" value="Genomic_DNA"/>
</dbReference>
<dbReference type="InterPro" id="IPR013785">
    <property type="entry name" value="Aldolase_TIM"/>
</dbReference>
<evidence type="ECO:0000256" key="6">
    <source>
        <dbReference type="ARBA" id="ARBA00022723"/>
    </source>
</evidence>
<proteinExistence type="predicted"/>
<dbReference type="GO" id="GO:0005524">
    <property type="term" value="F:ATP binding"/>
    <property type="evidence" value="ECO:0007669"/>
    <property type="project" value="UniProtKB-UniRule"/>
</dbReference>
<keyword evidence="20" id="KW-0670">Pyruvate</keyword>
<evidence type="ECO:0000313" key="21">
    <source>
        <dbReference type="Proteomes" id="UP000199702"/>
    </source>
</evidence>
<keyword evidence="6 14" id="KW-0479">Metal-binding</keyword>
<dbReference type="PIRSF" id="PIRSF001594">
    <property type="entry name" value="Pyruv_carbox"/>
    <property type="match status" value="1"/>
</dbReference>
<feature type="modified residue" description="N6-biotinyllysine" evidence="15">
    <location>
        <position position="1114"/>
    </location>
</feature>
<evidence type="ECO:0000256" key="12">
    <source>
        <dbReference type="PIRSR" id="PIRSR001594-1"/>
    </source>
</evidence>
<feature type="binding site" evidence="14">
    <location>
        <position position="745"/>
    </location>
    <ligand>
        <name>Mn(2+)</name>
        <dbReference type="ChEBI" id="CHEBI:29035"/>
    </ligand>
</feature>
<feature type="binding site" evidence="14">
    <location>
        <position position="546"/>
    </location>
    <ligand>
        <name>Mn(2+)</name>
        <dbReference type="ChEBI" id="CHEBI:29035"/>
    </ligand>
</feature>
<dbReference type="FunFam" id="2.40.50.100:FF:000003">
    <property type="entry name" value="Acetyl-CoA carboxylase biotin carboxyl carrier protein"/>
    <property type="match status" value="1"/>
</dbReference>
<dbReference type="InterPro" id="IPR011764">
    <property type="entry name" value="Biotin_carboxylation_dom"/>
</dbReference>
<evidence type="ECO:0000256" key="4">
    <source>
        <dbReference type="ARBA" id="ARBA00022432"/>
    </source>
</evidence>
<dbReference type="Pfam" id="PF00682">
    <property type="entry name" value="HMGL-like"/>
    <property type="match status" value="1"/>
</dbReference>
<keyword evidence="8 11" id="KW-0067">ATP-binding</keyword>
<dbReference type="Pfam" id="PF02436">
    <property type="entry name" value="PYC_OADA"/>
    <property type="match status" value="1"/>
</dbReference>
<evidence type="ECO:0000259" key="19">
    <source>
        <dbReference type="PROSITE" id="PS50991"/>
    </source>
</evidence>
<dbReference type="InterPro" id="IPR005482">
    <property type="entry name" value="Biotin_COase_C"/>
</dbReference>
<dbReference type="Pfam" id="PF02785">
    <property type="entry name" value="Biotin_carb_C"/>
    <property type="match status" value="1"/>
</dbReference>
<evidence type="ECO:0000313" key="20">
    <source>
        <dbReference type="EMBL" id="SEI78474.1"/>
    </source>
</evidence>
<dbReference type="NCBIfam" id="NF009554">
    <property type="entry name" value="PRK12999.1"/>
    <property type="match status" value="1"/>
</dbReference>
<keyword evidence="7 11" id="KW-0547">Nucleotide-binding</keyword>
<dbReference type="SUPFAM" id="SSF51230">
    <property type="entry name" value="Single hybrid motif"/>
    <property type="match status" value="1"/>
</dbReference>
<feature type="binding site" description="via carbamate group" evidence="14">
    <location>
        <position position="716"/>
    </location>
    <ligand>
        <name>Mn(2+)</name>
        <dbReference type="ChEBI" id="CHEBI:29035"/>
    </ligand>
</feature>
<keyword evidence="10" id="KW-0511">Multifunctional enzyme</keyword>
<comment type="pathway">
    <text evidence="2">Carbohydrate biosynthesis; gluconeogenesis.</text>
</comment>
<dbReference type="InterPro" id="IPR000891">
    <property type="entry name" value="PYR_CT"/>
</dbReference>
<evidence type="ECO:0000256" key="14">
    <source>
        <dbReference type="PIRSR" id="PIRSR001594-3"/>
    </source>
</evidence>
<evidence type="ECO:0000259" key="16">
    <source>
        <dbReference type="PROSITE" id="PS50968"/>
    </source>
</evidence>
<reference evidence="21" key="1">
    <citation type="submission" date="2016-10" db="EMBL/GenBank/DDBJ databases">
        <authorList>
            <person name="Varghese N."/>
            <person name="Submissions S."/>
        </authorList>
    </citation>
    <scope>NUCLEOTIDE SEQUENCE [LARGE SCALE GENOMIC DNA]</scope>
    <source>
        <strain evidence="21">DSM 17934</strain>
    </source>
</reference>
<feature type="binding site" evidence="13">
    <location>
        <position position="206"/>
    </location>
    <ligand>
        <name>ATP</name>
        <dbReference type="ChEBI" id="CHEBI:30616"/>
    </ligand>
</feature>
<dbReference type="GO" id="GO:0046872">
    <property type="term" value="F:metal ion binding"/>
    <property type="evidence" value="ECO:0007669"/>
    <property type="project" value="UniProtKB-KW"/>
</dbReference>
<dbReference type="InterPro" id="IPR001882">
    <property type="entry name" value="Biotin_BS"/>
</dbReference>
<dbReference type="GO" id="GO:0006094">
    <property type="term" value="P:gluconeogenesis"/>
    <property type="evidence" value="ECO:0007669"/>
    <property type="project" value="UniProtKB-UniPathway"/>
</dbReference>
<feature type="binding site" evidence="13">
    <location>
        <position position="880"/>
    </location>
    <ligand>
        <name>substrate</name>
    </ligand>
</feature>
<evidence type="ECO:0000256" key="15">
    <source>
        <dbReference type="PIRSR" id="PIRSR001594-4"/>
    </source>
</evidence>
<dbReference type="InterPro" id="IPR011053">
    <property type="entry name" value="Single_hybrid_motif"/>
</dbReference>
<dbReference type="InterPro" id="IPR016185">
    <property type="entry name" value="PreATP-grasp_dom_sf"/>
</dbReference>
<dbReference type="Gene3D" id="2.40.50.100">
    <property type="match status" value="1"/>
</dbReference>
<name>A0A1H6TJX0_9FLAO</name>
<feature type="binding site" evidence="14">
    <location>
        <position position="747"/>
    </location>
    <ligand>
        <name>Mn(2+)</name>
        <dbReference type="ChEBI" id="CHEBI:29035"/>
    </ligand>
</feature>
<dbReference type="SUPFAM" id="SSF51246">
    <property type="entry name" value="Rudiment single hybrid motif"/>
    <property type="match status" value="1"/>
</dbReference>
<dbReference type="RefSeq" id="WP_091311155.1">
    <property type="nucleotide sequence ID" value="NZ_CBCSJU010000008.1"/>
</dbReference>
<dbReference type="InterPro" id="IPR055268">
    <property type="entry name" value="PCB-like"/>
</dbReference>
<keyword evidence="9 11" id="KW-0092">Biotin</keyword>
<keyword evidence="4" id="KW-0312">Gluconeogenesis</keyword>
<dbReference type="PROSITE" id="PS50991">
    <property type="entry name" value="PYR_CT"/>
    <property type="match status" value="1"/>
</dbReference>
<feature type="domain" description="Pyruvate carboxyltransferase" evidence="19">
    <location>
        <begin position="537"/>
        <end position="806"/>
    </location>
</feature>
<dbReference type="SUPFAM" id="SSF89000">
    <property type="entry name" value="post-HMGL domain-like"/>
    <property type="match status" value="1"/>
</dbReference>
<dbReference type="FunFam" id="3.30.1490.20:FF:000018">
    <property type="entry name" value="Biotin carboxylase"/>
    <property type="match status" value="1"/>
</dbReference>
<dbReference type="CDD" id="cd07937">
    <property type="entry name" value="DRE_TIM_PC_TC_5S"/>
    <property type="match status" value="1"/>
</dbReference>
<dbReference type="PROSITE" id="PS00867">
    <property type="entry name" value="CPSASE_2"/>
    <property type="match status" value="1"/>
</dbReference>
<dbReference type="FunFam" id="3.20.20.70:FF:000033">
    <property type="entry name" value="Pyruvate carboxylase"/>
    <property type="match status" value="1"/>
</dbReference>
<dbReference type="Proteomes" id="UP000199702">
    <property type="component" value="Unassembled WGS sequence"/>
</dbReference>
<evidence type="ECO:0000259" key="17">
    <source>
        <dbReference type="PROSITE" id="PS50975"/>
    </source>
</evidence>
<dbReference type="InterPro" id="IPR005481">
    <property type="entry name" value="BC-like_N"/>
</dbReference>
<organism evidence="20 21">
    <name type="scientific">Flavobacterium terrigena</name>
    <dbReference type="NCBI Taxonomy" id="402734"/>
    <lineage>
        <taxon>Bacteria</taxon>
        <taxon>Pseudomonadati</taxon>
        <taxon>Bacteroidota</taxon>
        <taxon>Flavobacteriia</taxon>
        <taxon>Flavobacteriales</taxon>
        <taxon>Flavobacteriaceae</taxon>
        <taxon>Flavobacterium</taxon>
    </lineage>
</organism>
<evidence type="ECO:0000256" key="5">
    <source>
        <dbReference type="ARBA" id="ARBA00022598"/>
    </source>
</evidence>
<dbReference type="InterPro" id="IPR005930">
    <property type="entry name" value="Pyruv_COase"/>
</dbReference>
<dbReference type="PANTHER" id="PTHR43778:SF2">
    <property type="entry name" value="PYRUVATE CARBOXYLASE, MITOCHONDRIAL"/>
    <property type="match status" value="1"/>
</dbReference>
<dbReference type="Pfam" id="PF02786">
    <property type="entry name" value="CPSase_L_D2"/>
    <property type="match status" value="1"/>
</dbReference>
<dbReference type="SUPFAM" id="SSF52440">
    <property type="entry name" value="PreATP-grasp domain"/>
    <property type="match status" value="1"/>
</dbReference>
<dbReference type="OrthoDB" id="9807469at2"/>
<accession>A0A1H6TJX0</accession>
<dbReference type="Pfam" id="PF00289">
    <property type="entry name" value="Biotin_carb_N"/>
    <property type="match status" value="1"/>
</dbReference>
<feature type="domain" description="Lipoyl-binding" evidence="16">
    <location>
        <begin position="1073"/>
        <end position="1148"/>
    </location>
</feature>
<feature type="modified residue" description="N6-carboxylysine" evidence="15">
    <location>
        <position position="716"/>
    </location>
</feature>
<comment type="cofactor">
    <cofactor evidence="1 11">
        <name>biotin</name>
        <dbReference type="ChEBI" id="CHEBI:57586"/>
    </cofactor>
</comment>
<evidence type="ECO:0000259" key="18">
    <source>
        <dbReference type="PROSITE" id="PS50979"/>
    </source>
</evidence>
<dbReference type="SUPFAM" id="SSF51569">
    <property type="entry name" value="Aldolase"/>
    <property type="match status" value="1"/>
</dbReference>
<dbReference type="SUPFAM" id="SSF56059">
    <property type="entry name" value="Glutathione synthetase ATP-binding domain-like"/>
    <property type="match status" value="1"/>
</dbReference>
<dbReference type="STRING" id="402734.SAMN05660918_1618"/>
<dbReference type="Gene3D" id="3.30.470.20">
    <property type="entry name" value="ATP-grasp fold, B domain"/>
    <property type="match status" value="1"/>
</dbReference>
<feature type="binding site" evidence="13">
    <location>
        <position position="122"/>
    </location>
    <ligand>
        <name>ATP</name>
        <dbReference type="ChEBI" id="CHEBI:30616"/>
    </ligand>
</feature>
<dbReference type="NCBIfam" id="TIGR01235">
    <property type="entry name" value="pyruv_carbox"/>
    <property type="match status" value="1"/>
</dbReference>
<evidence type="ECO:0000256" key="9">
    <source>
        <dbReference type="ARBA" id="ARBA00023267"/>
    </source>
</evidence>
<dbReference type="InterPro" id="IPR011761">
    <property type="entry name" value="ATP-grasp"/>
</dbReference>
<evidence type="ECO:0000256" key="2">
    <source>
        <dbReference type="ARBA" id="ARBA00004742"/>
    </source>
</evidence>
<dbReference type="PROSITE" id="PS50979">
    <property type="entry name" value="BC"/>
    <property type="match status" value="1"/>
</dbReference>
<dbReference type="UniPathway" id="UPA00138"/>
<sequence>MSENLTIKKLLVANRGEIAIRVFRAATELKISTVAIYTYEDRYSLHRYKADQSFQIGDDSESLKPYLDIEAIIKVAKENQVDAIHPGYGFLSENVDFVRRCQEENIIFVGPRAEVMLQLGDKVAAKKVAMAIGVPLIKDSKINLETVEDALSQANEIGFPIMLKAAAGGGGRGMRVVQNEEQMKMAFFNAKSEALKAFGNDTVFIEKFIDNPKHIEVQILGDNHGNVVHLYERDCSVQRRFQKVIEIAPSILKQETKDKLYQYAINIAKYVNYNNAGTVEFLVDKEENIYFIEVNPRIQVEHTITEEITGIDLVRSQIIIAAGHPLTHSQIFIHQQEDIKCNGWAIQCRITTEDPENDFKPDHGTIIAYRNAGGYGIRLDEGSCYSGVTISPFFDSMLVKVSSSGRTLKGASDRLKRTLQEFKIRGVKTNIPFLINVMENDIFRSGETTVNFIPNNPHLLVPKYEYSKDRGTKLLKYLAELKVNGHPDVKTYDADKVFRKALIPSETTTEYPKGTKDLLNELGRDKFIEYIKNEKKIFYTDTTLRDAHQSLFATRLRNHDILKVVEGMAKNVPQLFSLEVWGGATFDVTMRFLHEDPWERLRMIRKAAPNVLLQMLFRGSNAVGYAAYPDNVLEQFIIKSAENGIDVFRIFDSLNWIEGMTHSIKVVREKTNSIAEACICYTGDILNPNRQKFNLQYYIDLAKELEAAGAHMIAIKDMAGLLKPYAAEILIKELKKNISIPIHLHTHDTSSIQSTTYVKAIEAGVDVVDVALASMSGLTSQPNFNSLVAALQGTERENPINLKKLNEYSNYFEVVREFYYPFESELKAGTAEVYDHEIPGGQYSNLLPQARGLGLEDKFETIKENYVVVNELFGDIVKVTPSSKVVGDMALFMTSNNLTAQDVMEKGDTLAFPESVKQLFRGDLGQPFGGFPKELQKMVLKNEKPYTEKPNTHIKPVDFDLELKKLHEKFDDKLTTEDLLSYIMFPKVFEDFYTFRKYFGRVEKLPTPSFYYPMKPNEEIIVNIDSGKNILVKFRYMGEPNEDGFREVFFQINGQTRNIVVKDKAVKSLKAAHVKISGPNDVGAPLQGSLLKILVKEGEEVEKDTPLFVIEAMKMETTVCAPKKGVVSKILLNEKSMVEQDDCIIQLK</sequence>
<dbReference type="Gene3D" id="3.20.20.70">
    <property type="entry name" value="Aldolase class I"/>
    <property type="match status" value="1"/>
</dbReference>
<evidence type="ECO:0000256" key="3">
    <source>
        <dbReference type="ARBA" id="ARBA00013057"/>
    </source>
</evidence>
<feature type="domain" description="Biotin carboxylation" evidence="18">
    <location>
        <begin position="6"/>
        <end position="458"/>
    </location>
</feature>
<dbReference type="PROSITE" id="PS00188">
    <property type="entry name" value="BIOTIN"/>
    <property type="match status" value="1"/>
</dbReference>
<evidence type="ECO:0000256" key="1">
    <source>
        <dbReference type="ARBA" id="ARBA00001953"/>
    </source>
</evidence>
<dbReference type="CDD" id="cd06850">
    <property type="entry name" value="biotinyl_domain"/>
    <property type="match status" value="1"/>
</dbReference>
<keyword evidence="5 11" id="KW-0436">Ligase</keyword>
<dbReference type="InterPro" id="IPR003379">
    <property type="entry name" value="Carboxylase_cons_dom"/>
</dbReference>
<dbReference type="PROSITE" id="PS50968">
    <property type="entry name" value="BIOTINYL_LIPOYL"/>
    <property type="match status" value="1"/>
</dbReference>
<dbReference type="Gene3D" id="3.10.600.10">
    <property type="entry name" value="pyruvate carboxylase f1077a mutant domain"/>
    <property type="match status" value="1"/>
</dbReference>
<dbReference type="InterPro" id="IPR011054">
    <property type="entry name" value="Rudment_hybrid_motif"/>
</dbReference>
<feature type="binding site" evidence="13">
    <location>
        <position position="618"/>
    </location>
    <ligand>
        <name>substrate</name>
    </ligand>
</feature>
<dbReference type="EC" id="6.4.1.1" evidence="3 11"/>
<protein>
    <recommendedName>
        <fullName evidence="3 11">Pyruvate carboxylase</fullName>
        <ecNumber evidence="3 11">6.4.1.1</ecNumber>
    </recommendedName>
</protein>
<dbReference type="NCBIfam" id="NF006761">
    <property type="entry name" value="PRK09282.1"/>
    <property type="match status" value="1"/>
</dbReference>